<dbReference type="PANTHER" id="PTHR33112">
    <property type="entry name" value="DOMAIN PROTEIN, PUTATIVE-RELATED"/>
    <property type="match status" value="1"/>
</dbReference>
<evidence type="ECO:0000313" key="3">
    <source>
        <dbReference type="Proteomes" id="UP000009096"/>
    </source>
</evidence>
<feature type="domain" description="Heterokaryon incompatibility" evidence="1">
    <location>
        <begin position="179"/>
        <end position="326"/>
    </location>
</feature>
<accession>W7M0V5</accession>
<protein>
    <recommendedName>
        <fullName evidence="1">Heterokaryon incompatibility domain-containing protein</fullName>
    </recommendedName>
</protein>
<dbReference type="KEGG" id="fvr:FVEG_05599"/>
<evidence type="ECO:0000259" key="1">
    <source>
        <dbReference type="Pfam" id="PF06985"/>
    </source>
</evidence>
<dbReference type="OrthoDB" id="2958217at2759"/>
<sequence length="682" mass="77597">MSSLVPLCEYCSQIPLDPKALDAESERVQTGRTWSLGDCVRIKNSSCPLCRLVLSHLYPGLTTAFTAEIKLRWTLGYVGRQAFVTYLARPETCIGFSSGMETADHPDPTSRFFLEPWTGPILETSRILRWISSCEQLHRSKCAMPTSIPFAEAYPGLNVLRFIDIEDSCIVERTGLEKYTALSYVWGGVSNFRLTKANRTALLMPGALNEVGGLLPHTITDAIMLTERLGCRYLWVDALCLLQNDTEDLELGVNVMDLVYERAWLTIIAACGHDANARLPGVQEGTRGGSKNTFEILPGVEMGIVTGLYGLLQNSVYSSRAWTLQEQFLSHRVLYFIGNKVFYSCRAAEHAEHLVDDLSQTSLDPIAGDTLPFDVLMSYPMLPLRTMLCSYTKRVLTNQNDTLRAMAGIIRRIGELMKCSFFEGLPTAILDLFIIFHPFPTVLYRRSAFPSYSWTGWRGSIDFEMPGNGDVDLNEWLRDQTWIIWYQRRPSGITSLVWDLDANPSFPLPDLQYVGYRHRRPFADGRHVPRQLDTRRTMPTEKVSFSREVPSYPMLQFWTISLFYRIFDIDVFRATGYLQDSNHKKCGFVWVDGFGETEFFESRGFFEIILLSETSEPISLANHWVQENHPYPLAAGQWKYYHIMILEWQGGIAERRGFGLLHQGAVEFSLPPGPSWKEIFLA</sequence>
<dbReference type="InterPro" id="IPR010730">
    <property type="entry name" value="HET"/>
</dbReference>
<keyword evidence="3" id="KW-1185">Reference proteome</keyword>
<organism evidence="2 3">
    <name type="scientific">Gibberella moniliformis (strain M3125 / FGSC 7600)</name>
    <name type="common">Maize ear and stalk rot fungus</name>
    <name type="synonym">Fusarium verticillioides</name>
    <dbReference type="NCBI Taxonomy" id="334819"/>
    <lineage>
        <taxon>Eukaryota</taxon>
        <taxon>Fungi</taxon>
        <taxon>Dikarya</taxon>
        <taxon>Ascomycota</taxon>
        <taxon>Pezizomycotina</taxon>
        <taxon>Sordariomycetes</taxon>
        <taxon>Hypocreomycetidae</taxon>
        <taxon>Hypocreales</taxon>
        <taxon>Nectriaceae</taxon>
        <taxon>Fusarium</taxon>
        <taxon>Fusarium fujikuroi species complex</taxon>
    </lineage>
</organism>
<dbReference type="VEuPathDB" id="FungiDB:FVEG_05599"/>
<gene>
    <name evidence="2" type="ORF">FVEG_05599</name>
</gene>
<dbReference type="EMBL" id="DS022247">
    <property type="protein sequence ID" value="EWG44576.1"/>
    <property type="molecule type" value="Genomic_DNA"/>
</dbReference>
<name>W7M0V5_GIBM7</name>
<dbReference type="PANTHER" id="PTHR33112:SF12">
    <property type="entry name" value="HETEROKARYON INCOMPATIBILITY DOMAIN-CONTAINING PROTEIN"/>
    <property type="match status" value="1"/>
</dbReference>
<dbReference type="Proteomes" id="UP000009096">
    <property type="component" value="Chromosome 3"/>
</dbReference>
<dbReference type="GeneID" id="30063583"/>
<proteinExistence type="predicted"/>
<dbReference type="eggNOG" id="ENOG502TETX">
    <property type="taxonomic scope" value="Eukaryota"/>
</dbReference>
<reference evidence="2 3" key="1">
    <citation type="journal article" date="2010" name="Nature">
        <title>Comparative genomics reveals mobile pathogenicity chromosomes in Fusarium.</title>
        <authorList>
            <person name="Ma L.J."/>
            <person name="van der Does H.C."/>
            <person name="Borkovich K.A."/>
            <person name="Coleman J.J."/>
            <person name="Daboussi M.J."/>
            <person name="Di Pietro A."/>
            <person name="Dufresne M."/>
            <person name="Freitag M."/>
            <person name="Grabherr M."/>
            <person name="Henrissat B."/>
            <person name="Houterman P.M."/>
            <person name="Kang S."/>
            <person name="Shim W.B."/>
            <person name="Woloshuk C."/>
            <person name="Xie X."/>
            <person name="Xu J.R."/>
            <person name="Antoniw J."/>
            <person name="Baker S.E."/>
            <person name="Bluhm B.H."/>
            <person name="Breakspear A."/>
            <person name="Brown D.W."/>
            <person name="Butchko R.A."/>
            <person name="Chapman S."/>
            <person name="Coulson R."/>
            <person name="Coutinho P.M."/>
            <person name="Danchin E.G."/>
            <person name="Diener A."/>
            <person name="Gale L.R."/>
            <person name="Gardiner D.M."/>
            <person name="Goff S."/>
            <person name="Hammond-Kosack K.E."/>
            <person name="Hilburn K."/>
            <person name="Hua-Van A."/>
            <person name="Jonkers W."/>
            <person name="Kazan K."/>
            <person name="Kodira C.D."/>
            <person name="Koehrsen M."/>
            <person name="Kumar L."/>
            <person name="Lee Y.H."/>
            <person name="Li L."/>
            <person name="Manners J.M."/>
            <person name="Miranda-Saavedra D."/>
            <person name="Mukherjee M."/>
            <person name="Park G."/>
            <person name="Park J."/>
            <person name="Park S.Y."/>
            <person name="Proctor R.H."/>
            <person name="Regev A."/>
            <person name="Ruiz-Roldan M.C."/>
            <person name="Sain D."/>
            <person name="Sakthikumar S."/>
            <person name="Sykes S."/>
            <person name="Schwartz D.C."/>
            <person name="Turgeon B.G."/>
            <person name="Wapinski I."/>
            <person name="Yoder O."/>
            <person name="Young S."/>
            <person name="Zeng Q."/>
            <person name="Zhou S."/>
            <person name="Galagan J."/>
            <person name="Cuomo C.A."/>
            <person name="Kistler H.C."/>
            <person name="Rep M."/>
        </authorList>
    </citation>
    <scope>NUCLEOTIDE SEQUENCE [LARGE SCALE GENOMIC DNA]</scope>
    <source>
        <strain evidence="3">M3125 / FGSC 7600</strain>
    </source>
</reference>
<evidence type="ECO:0000313" key="2">
    <source>
        <dbReference type="EMBL" id="EWG44576.1"/>
    </source>
</evidence>
<dbReference type="Pfam" id="PF06985">
    <property type="entry name" value="HET"/>
    <property type="match status" value="1"/>
</dbReference>
<dbReference type="RefSeq" id="XP_018750767.1">
    <property type="nucleotide sequence ID" value="XM_018893845.1"/>
</dbReference>
<dbReference type="AlphaFoldDB" id="W7M0V5"/>